<reference evidence="1" key="1">
    <citation type="submission" date="2023-07" db="EMBL/GenBank/DDBJ databases">
        <title>The genome sequence of Rhodocytophaga aerolata KACC 12507.</title>
        <authorList>
            <person name="Zhang X."/>
        </authorList>
    </citation>
    <scope>NUCLEOTIDE SEQUENCE</scope>
    <source>
        <strain evidence="1">KACC 12507</strain>
    </source>
</reference>
<dbReference type="Proteomes" id="UP001168528">
    <property type="component" value="Unassembled WGS sequence"/>
</dbReference>
<accession>A0ABT8R5D4</accession>
<protein>
    <recommendedName>
        <fullName evidence="3">Lipoprotein</fullName>
    </recommendedName>
</protein>
<gene>
    <name evidence="1" type="ORF">Q0590_09300</name>
</gene>
<name>A0ABT8R5D4_9BACT</name>
<organism evidence="1 2">
    <name type="scientific">Rhodocytophaga aerolata</name>
    <dbReference type="NCBI Taxonomy" id="455078"/>
    <lineage>
        <taxon>Bacteria</taxon>
        <taxon>Pseudomonadati</taxon>
        <taxon>Bacteroidota</taxon>
        <taxon>Cytophagia</taxon>
        <taxon>Cytophagales</taxon>
        <taxon>Rhodocytophagaceae</taxon>
        <taxon>Rhodocytophaga</taxon>
    </lineage>
</organism>
<dbReference type="EMBL" id="JAUKPO010000004">
    <property type="protein sequence ID" value="MDO1446443.1"/>
    <property type="molecule type" value="Genomic_DNA"/>
</dbReference>
<evidence type="ECO:0000313" key="1">
    <source>
        <dbReference type="EMBL" id="MDO1446443.1"/>
    </source>
</evidence>
<sequence>MRNCILFLSKNLQKSFLLPILVIFLIGCQQRGQEEAVTTLNTGKGGGRSVTSFDRQEVPQGLLTLSAQAKKVEAHKTQLPKENLYGKFFDERAAFYIIEEPQNKLFQAKVKSLTLYYLDGQLSQTRYIVEQDIVDSLLKMYGSFGIIGHDPKNQELIRSRQIMLSTTDGLVFNKALDNYQLIWQVEDQQIRYRVNKHTLNERFKYVERTKAYKQTLNEIERTAM</sequence>
<dbReference type="PROSITE" id="PS51257">
    <property type="entry name" value="PROKAR_LIPOPROTEIN"/>
    <property type="match status" value="1"/>
</dbReference>
<proteinExistence type="predicted"/>
<dbReference type="RefSeq" id="WP_302037248.1">
    <property type="nucleotide sequence ID" value="NZ_JAUKPO010000004.1"/>
</dbReference>
<comment type="caution">
    <text evidence="1">The sequence shown here is derived from an EMBL/GenBank/DDBJ whole genome shotgun (WGS) entry which is preliminary data.</text>
</comment>
<evidence type="ECO:0008006" key="3">
    <source>
        <dbReference type="Google" id="ProtNLM"/>
    </source>
</evidence>
<keyword evidence="2" id="KW-1185">Reference proteome</keyword>
<evidence type="ECO:0000313" key="2">
    <source>
        <dbReference type="Proteomes" id="UP001168528"/>
    </source>
</evidence>